<organismHost>
    <name type="scientific">Potamochoerus larvatus</name>
    <name type="common">Bushpig</name>
    <dbReference type="NCBI Taxonomy" id="273792"/>
</organismHost>
<proteinExistence type="predicted"/>
<organismHost>
    <name type="scientific">Phacochoerus africanus</name>
    <name type="common">Warthog</name>
    <dbReference type="NCBI Taxonomy" id="41426"/>
</organismHost>
<organismHost>
    <name type="scientific">Ornithodoros moubata</name>
    <name type="common">Soft tick</name>
    <name type="synonym">Argasid tick</name>
    <dbReference type="NCBI Taxonomy" id="6938"/>
</organismHost>
<organismHost>
    <name type="scientific">Sus scrofa</name>
    <name type="common">Pig</name>
    <dbReference type="NCBI Taxonomy" id="9823"/>
</organismHost>
<protein>
    <submittedName>
        <fullName evidence="1">I10L</fullName>
    </submittedName>
</protein>
<accession>A0A894ZZ70</accession>
<name>A0A894ZZ70_ASF</name>
<evidence type="ECO:0000313" key="1">
    <source>
        <dbReference type="EMBL" id="QRY19177.1"/>
    </source>
</evidence>
<sequence length="29" mass="3445">MMRKSHQDKDRVISIQIHTQLLKIAMILP</sequence>
<organism evidence="1">
    <name type="scientific">African swine fever virus</name>
    <name type="common">ASFV</name>
    <dbReference type="NCBI Taxonomy" id="10497"/>
    <lineage>
        <taxon>Viruses</taxon>
        <taxon>Varidnaviria</taxon>
        <taxon>Bamfordvirae</taxon>
        <taxon>Nucleocytoviricota</taxon>
        <taxon>Pokkesviricetes</taxon>
        <taxon>Asfuvirales</taxon>
        <taxon>Asfarviridae</taxon>
        <taxon>Asfivirus</taxon>
        <taxon>Asfivirus haemorrhagiae</taxon>
    </lineage>
</organism>
<organismHost>
    <name type="scientific">Ornithodoros</name>
    <name type="common">relapsing fever ticks</name>
    <dbReference type="NCBI Taxonomy" id="6937"/>
</organismHost>
<reference evidence="1" key="1">
    <citation type="journal article" name="Virol. J.">
        <title>The first complete genome sequence of the African swine fever virus genotype X and serogroup 7 isolated in domestic pigs from the Democratic Republic of Congo.</title>
        <authorList>
            <person name="Bisimwa P.N."/>
            <person name="Ongus J.R."/>
            <person name="Steinaa L."/>
            <person name="Bisimwa E.B."/>
            <person name="Bochere E."/>
            <person name="Machuka E.M."/>
            <person name="Entfellner J.D."/>
            <person name="Okoth E."/>
            <person name="Pelle R."/>
        </authorList>
    </citation>
    <scope>NUCLEOTIDE SEQUENCE</scope>
    <source>
        <strain evidence="1">Uvira B53</strain>
    </source>
</reference>
<dbReference type="EMBL" id="MT956648">
    <property type="protein sequence ID" value="QRY19177.1"/>
    <property type="molecule type" value="Genomic_DNA"/>
</dbReference>
<gene>
    <name evidence="1" type="primary">I10L</name>
</gene>
<organismHost>
    <name type="scientific">Phacochoerus aethiopicus</name>
    <name type="common">Warthog</name>
    <dbReference type="NCBI Taxonomy" id="85517"/>
</organismHost>
<dbReference type="Proteomes" id="UP000663362">
    <property type="component" value="Segment"/>
</dbReference>